<reference evidence="2 3" key="1">
    <citation type="submission" date="2023-01" db="EMBL/GenBank/DDBJ databases">
        <title>Analysis of 21 Apiospora genomes using comparative genomics revels a genus with tremendous synthesis potential of carbohydrate active enzymes and secondary metabolites.</title>
        <authorList>
            <person name="Sorensen T."/>
        </authorList>
    </citation>
    <scope>NUCLEOTIDE SEQUENCE [LARGE SCALE GENOMIC DNA]</scope>
    <source>
        <strain evidence="2 3">CBS 33761</strain>
    </source>
</reference>
<keyword evidence="1" id="KW-0560">Oxidoreductase</keyword>
<dbReference type="InterPro" id="IPR036188">
    <property type="entry name" value="FAD/NAD-bd_sf"/>
</dbReference>
<evidence type="ECO:0000313" key="3">
    <source>
        <dbReference type="Proteomes" id="UP001444661"/>
    </source>
</evidence>
<name>A0ABR1T0E9_9PEZI</name>
<dbReference type="EMBL" id="JAQQWK010000006">
    <property type="protein sequence ID" value="KAK8040052.1"/>
    <property type="molecule type" value="Genomic_DNA"/>
</dbReference>
<protein>
    <recommendedName>
        <fullName evidence="4">FAD/NAD(P)-binding domain-containing protein</fullName>
    </recommendedName>
</protein>
<gene>
    <name evidence="2" type="ORF">PG993_008463</name>
</gene>
<dbReference type="SUPFAM" id="SSF51905">
    <property type="entry name" value="FAD/NAD(P)-binding domain"/>
    <property type="match status" value="1"/>
</dbReference>
<accession>A0ABR1T0E9</accession>
<evidence type="ECO:0008006" key="4">
    <source>
        <dbReference type="Google" id="ProtNLM"/>
    </source>
</evidence>
<proteinExistence type="predicted"/>
<evidence type="ECO:0000313" key="2">
    <source>
        <dbReference type="EMBL" id="KAK8040052.1"/>
    </source>
</evidence>
<dbReference type="Gene3D" id="3.50.50.60">
    <property type="entry name" value="FAD/NAD(P)-binding domain"/>
    <property type="match status" value="1"/>
</dbReference>
<dbReference type="Pfam" id="PF13738">
    <property type="entry name" value="Pyr_redox_3"/>
    <property type="match status" value="1"/>
</dbReference>
<dbReference type="PANTHER" id="PTHR43539">
    <property type="entry name" value="FLAVIN-BINDING MONOOXYGENASE-LIKE PROTEIN (AFU_ORTHOLOGUE AFUA_4G09220)"/>
    <property type="match status" value="1"/>
</dbReference>
<organism evidence="2 3">
    <name type="scientific">Apiospora rasikravindrae</name>
    <dbReference type="NCBI Taxonomy" id="990691"/>
    <lineage>
        <taxon>Eukaryota</taxon>
        <taxon>Fungi</taxon>
        <taxon>Dikarya</taxon>
        <taxon>Ascomycota</taxon>
        <taxon>Pezizomycotina</taxon>
        <taxon>Sordariomycetes</taxon>
        <taxon>Xylariomycetidae</taxon>
        <taxon>Amphisphaeriales</taxon>
        <taxon>Apiosporaceae</taxon>
        <taxon>Apiospora</taxon>
    </lineage>
</organism>
<dbReference type="PANTHER" id="PTHR43539:SF68">
    <property type="entry name" value="FLAVIN-BINDING MONOOXYGENASE-LIKE PROTEIN (AFU_ORTHOLOGUE AFUA_4G09220)"/>
    <property type="match status" value="1"/>
</dbReference>
<comment type="caution">
    <text evidence="2">The sequence shown here is derived from an EMBL/GenBank/DDBJ whole genome shotgun (WGS) entry which is preliminary data.</text>
</comment>
<sequence>MMKENPLPIVAPDICAQDPIADDATATEKARHALGCLNEAVKAKDAGKLEQCFFLQQAYWRDQIALTWHLRTFSSRKTIAAGLLETTVLRGLVGDGFTIEGQAHFIPTLNPGAQCSGRAMLLPSEADEDAENGVKRIAWKIWVLCTWIEQLDLHPEDEALLEASGRQLDTLKTIEMEALIIGGGNSAVATAARLKALGVESVMVERNARPGDNWALRYDCLAFHVMTAFPHMLTKDELAGHVRHYVDTFHLNMITSARITDTRYNKRTKRWTVTVQTPDRQTTVICRHLIQATGFGSQKPYMPPMQCPDLYKGISMHSAGYKNAKELVDKGVKSVLVVGSANTAFDITVDCHAAGLRTTMAVRSPTYLLPVEYMARPEALGAYERLSVEAADRLFQTGPTVVDSAAAQSVIAQMARSEPRRYEKLAATGFPVLDSASPGAVLNHNLLERAGGHYVDVGGTALLADGEVGVKVGEPVEFHEQGLTFSDGSSVGADAVIWCTGYADKNARDTAAEILGGGSGIRNDPAASDAEEEKDKLGPYEIASRIDATWGLDAEGEIRGLAKRQLRIENYWAIGGPANTSRWYSKLLAIQIKAALEGVLPPAYRGTPGRGQ</sequence>
<keyword evidence="3" id="KW-1185">Reference proteome</keyword>
<dbReference type="Proteomes" id="UP001444661">
    <property type="component" value="Unassembled WGS sequence"/>
</dbReference>
<evidence type="ECO:0000256" key="1">
    <source>
        <dbReference type="ARBA" id="ARBA00023002"/>
    </source>
</evidence>
<dbReference type="InterPro" id="IPR050982">
    <property type="entry name" value="Auxin_biosynth/cation_transpt"/>
</dbReference>